<dbReference type="InterPro" id="IPR017853">
    <property type="entry name" value="GH"/>
</dbReference>
<dbReference type="PANTHER" id="PTHR21666:SF270">
    <property type="entry name" value="MUREIN HYDROLASE ACTIVATOR ENVC"/>
    <property type="match status" value="1"/>
</dbReference>
<comment type="similarity">
    <text evidence="2">Belongs to the glycosyl hydrolase 25 family.</text>
</comment>
<dbReference type="InterPro" id="IPR050570">
    <property type="entry name" value="Cell_wall_metabolism_enzyme"/>
</dbReference>
<dbReference type="CDD" id="cd12797">
    <property type="entry name" value="M23_peptidase"/>
    <property type="match status" value="1"/>
</dbReference>
<dbReference type="Pfam" id="PF01551">
    <property type="entry name" value="Peptidase_M23"/>
    <property type="match status" value="1"/>
</dbReference>
<accession>A0A8S5VQC3</accession>
<dbReference type="GO" id="GO:0003796">
    <property type="term" value="F:lysozyme activity"/>
    <property type="evidence" value="ECO:0007669"/>
    <property type="project" value="UniProtKB-EC"/>
</dbReference>
<evidence type="ECO:0000256" key="4">
    <source>
        <dbReference type="ARBA" id="ARBA00022529"/>
    </source>
</evidence>
<dbReference type="SUPFAM" id="SSF51445">
    <property type="entry name" value="(Trans)glycosidases"/>
    <property type="match status" value="1"/>
</dbReference>
<evidence type="ECO:0000256" key="3">
    <source>
        <dbReference type="ARBA" id="ARBA00012732"/>
    </source>
</evidence>
<dbReference type="InterPro" id="IPR011055">
    <property type="entry name" value="Dup_hybrid_motif"/>
</dbReference>
<evidence type="ECO:0000259" key="6">
    <source>
        <dbReference type="Pfam" id="PF01551"/>
    </source>
</evidence>
<name>A0A8S5VQC3_9CAUD</name>
<dbReference type="GO" id="GO:0016998">
    <property type="term" value="P:cell wall macromolecule catabolic process"/>
    <property type="evidence" value="ECO:0007669"/>
    <property type="project" value="InterPro"/>
</dbReference>
<organism evidence="7">
    <name type="scientific">Ackermannviridae sp</name>
    <dbReference type="NCBI Taxonomy" id="2831612"/>
    <lineage>
        <taxon>Viruses</taxon>
        <taxon>Duplodnaviria</taxon>
        <taxon>Heunggongvirae</taxon>
        <taxon>Uroviricota</taxon>
        <taxon>Caudoviricetes</taxon>
        <taxon>Pantevenvirales</taxon>
        <taxon>Ackermannviridae</taxon>
    </lineage>
</organism>
<dbReference type="PANTHER" id="PTHR21666">
    <property type="entry name" value="PEPTIDASE-RELATED"/>
    <property type="match status" value="1"/>
</dbReference>
<feature type="domain" description="M23ase beta-sheet core" evidence="6">
    <location>
        <begin position="31"/>
        <end position="140"/>
    </location>
</feature>
<sequence length="421" mass="46659">MRLSNGEVLLHWPLDIHVLTQGWYYNDGSLHQAVDLRTQIDGMYIRPVYAAEDGTVDQTQNWDGHTKTGMQSYGNMVRIKHAPYKRKTLQTRYAHLSSYCVKVGQKVKEGELIGFSGVSGNVFGAHLHFEVILNGKRTNPLTWLDGDFTTASGQVFTYRAGEHAVEKPADAAHPSGEEVLIDVSYNQGAIDWAKVPYRAIVRIGYRGYGSGKLMKDEQYDANLAGAKANGKLFGFYFFSQAVTVDEAREEADFCASLAPTGYPLFFDAEWSHETHDGRADNLTKDQRTAIAMAFCERAKTHGFTAGIYTFTAFASANIDYAYLCEDYIGWLADTRTNYDKTLPRYIHQYGQAAKGSVPGITAVVDLNHLVKALPAVDKPESKLQVITIGPVSQGDADAIYLLCKGRGLTDAGLYKSEWAEE</sequence>
<keyword evidence="4" id="KW-0929">Antimicrobial</keyword>
<comment type="catalytic activity">
    <reaction evidence="1">
        <text>Hydrolysis of (1-&gt;4)-beta-linkages between N-acetylmuramic acid and N-acetyl-D-glucosamine residues in a peptidoglycan and between N-acetyl-D-glucosamine residues in chitodextrins.</text>
        <dbReference type="EC" id="3.2.1.17"/>
    </reaction>
</comment>
<dbReference type="GO" id="GO:0042742">
    <property type="term" value="P:defense response to bacterium"/>
    <property type="evidence" value="ECO:0007669"/>
    <property type="project" value="UniProtKB-KW"/>
</dbReference>
<evidence type="ECO:0000313" key="7">
    <source>
        <dbReference type="EMBL" id="DAG95207.1"/>
    </source>
</evidence>
<evidence type="ECO:0000256" key="2">
    <source>
        <dbReference type="ARBA" id="ARBA00010646"/>
    </source>
</evidence>
<dbReference type="EC" id="3.2.1.17" evidence="3"/>
<protein>
    <recommendedName>
        <fullName evidence="3">lysozyme</fullName>
        <ecNumber evidence="3">3.2.1.17</ecNumber>
    </recommendedName>
</protein>
<dbReference type="GO" id="GO:0009253">
    <property type="term" value="P:peptidoglycan catabolic process"/>
    <property type="evidence" value="ECO:0007669"/>
    <property type="project" value="InterPro"/>
</dbReference>
<dbReference type="SUPFAM" id="SSF51261">
    <property type="entry name" value="Duplicated hybrid motif"/>
    <property type="match status" value="1"/>
</dbReference>
<dbReference type="InterPro" id="IPR002053">
    <property type="entry name" value="Glyco_hydro_25"/>
</dbReference>
<evidence type="ECO:0000256" key="1">
    <source>
        <dbReference type="ARBA" id="ARBA00000632"/>
    </source>
</evidence>
<dbReference type="Pfam" id="PF01183">
    <property type="entry name" value="Glyco_hydro_25"/>
    <property type="match status" value="1"/>
</dbReference>
<keyword evidence="5" id="KW-0081">Bacteriolytic enzyme</keyword>
<dbReference type="InterPro" id="IPR016047">
    <property type="entry name" value="M23ase_b-sheet_dom"/>
</dbReference>
<dbReference type="PROSITE" id="PS51904">
    <property type="entry name" value="GLYCOSYL_HYDROL_F25_2"/>
    <property type="match status" value="1"/>
</dbReference>
<proteinExistence type="inferred from homology"/>
<dbReference type="Gene3D" id="2.70.70.10">
    <property type="entry name" value="Glucose Permease (Domain IIA)"/>
    <property type="match status" value="1"/>
</dbReference>
<reference evidence="7" key="1">
    <citation type="journal article" date="2021" name="Proc. Natl. Acad. Sci. U.S.A.">
        <title>A Catalog of Tens of Thousands of Viruses from Human Metagenomes Reveals Hidden Associations with Chronic Diseases.</title>
        <authorList>
            <person name="Tisza M.J."/>
            <person name="Buck C.B."/>
        </authorList>
    </citation>
    <scope>NUCLEOTIDE SEQUENCE</scope>
    <source>
        <strain evidence="7">CtsAp5</strain>
    </source>
</reference>
<dbReference type="GO" id="GO:0004222">
    <property type="term" value="F:metalloendopeptidase activity"/>
    <property type="evidence" value="ECO:0007669"/>
    <property type="project" value="TreeGrafter"/>
</dbReference>
<evidence type="ECO:0000256" key="5">
    <source>
        <dbReference type="ARBA" id="ARBA00022638"/>
    </source>
</evidence>
<dbReference type="GO" id="GO:0031640">
    <property type="term" value="P:killing of cells of another organism"/>
    <property type="evidence" value="ECO:0007669"/>
    <property type="project" value="UniProtKB-KW"/>
</dbReference>
<dbReference type="EMBL" id="BK035353">
    <property type="protein sequence ID" value="DAG95207.1"/>
    <property type="molecule type" value="Genomic_DNA"/>
</dbReference>
<dbReference type="Gene3D" id="3.20.20.80">
    <property type="entry name" value="Glycosidases"/>
    <property type="match status" value="1"/>
</dbReference>